<evidence type="ECO:0000256" key="2">
    <source>
        <dbReference type="SAM" id="Phobius"/>
    </source>
</evidence>
<dbReference type="InterPro" id="IPR011037">
    <property type="entry name" value="Pyrv_Knase-like_insert_dom_sf"/>
</dbReference>
<dbReference type="Pfam" id="PF03476">
    <property type="entry name" value="MOSC_N"/>
    <property type="match status" value="1"/>
</dbReference>
<feature type="region of interest" description="Disordered" evidence="1">
    <location>
        <begin position="52"/>
        <end position="87"/>
    </location>
</feature>
<evidence type="ECO:0000313" key="5">
    <source>
        <dbReference type="Proteomes" id="UP000242457"/>
    </source>
</evidence>
<organism evidence="4 5">
    <name type="scientific">Apis cerana cerana</name>
    <name type="common">Oriental honeybee</name>
    <dbReference type="NCBI Taxonomy" id="94128"/>
    <lineage>
        <taxon>Eukaryota</taxon>
        <taxon>Metazoa</taxon>
        <taxon>Ecdysozoa</taxon>
        <taxon>Arthropoda</taxon>
        <taxon>Hexapoda</taxon>
        <taxon>Insecta</taxon>
        <taxon>Pterygota</taxon>
        <taxon>Neoptera</taxon>
        <taxon>Endopterygota</taxon>
        <taxon>Hymenoptera</taxon>
        <taxon>Apocrita</taxon>
        <taxon>Aculeata</taxon>
        <taxon>Apoidea</taxon>
        <taxon>Anthophila</taxon>
        <taxon>Apidae</taxon>
        <taxon>Apis</taxon>
    </lineage>
</organism>
<evidence type="ECO:0000313" key="4">
    <source>
        <dbReference type="EMBL" id="PBC26074.1"/>
    </source>
</evidence>
<feature type="transmembrane region" description="Helical" evidence="2">
    <location>
        <begin position="24"/>
        <end position="45"/>
    </location>
</feature>
<dbReference type="OrthoDB" id="17255at2759"/>
<protein>
    <submittedName>
        <fullName evidence="4">MOSC domain-containing</fullName>
    </submittedName>
</protein>
<proteinExistence type="predicted"/>
<dbReference type="InterPro" id="IPR005302">
    <property type="entry name" value="MoCF_Sase_C"/>
</dbReference>
<keyword evidence="2" id="KW-0472">Membrane</keyword>
<evidence type="ECO:0000259" key="3">
    <source>
        <dbReference type="PROSITE" id="PS51340"/>
    </source>
</evidence>
<dbReference type="Pfam" id="PF03473">
    <property type="entry name" value="MOSC"/>
    <property type="match status" value="1"/>
</dbReference>
<keyword evidence="2" id="KW-0812">Transmembrane</keyword>
<feature type="domain" description="MOSC" evidence="3">
    <location>
        <begin position="253"/>
        <end position="408"/>
    </location>
</feature>
<dbReference type="AlphaFoldDB" id="A0A2A3E3L1"/>
<dbReference type="InterPro" id="IPR005303">
    <property type="entry name" value="MOCOS_middle"/>
</dbReference>
<keyword evidence="5" id="KW-1185">Reference proteome</keyword>
<evidence type="ECO:0000256" key="1">
    <source>
        <dbReference type="SAM" id="MobiDB-lite"/>
    </source>
</evidence>
<dbReference type="SUPFAM" id="SSF141673">
    <property type="entry name" value="MOSC N-terminal domain-like"/>
    <property type="match status" value="1"/>
</dbReference>
<dbReference type="STRING" id="94128.A0A2A3E3L1"/>
<reference evidence="4 5" key="1">
    <citation type="submission" date="2014-07" db="EMBL/GenBank/DDBJ databases">
        <title>Genomic and transcriptomic analysis on Apis cerana provide comprehensive insights into honey bee biology.</title>
        <authorList>
            <person name="Diao Q."/>
            <person name="Sun L."/>
            <person name="Zheng H."/>
            <person name="Zheng H."/>
            <person name="Xu S."/>
            <person name="Wang S."/>
            <person name="Zeng Z."/>
            <person name="Hu F."/>
            <person name="Su S."/>
            <person name="Wu J."/>
        </authorList>
    </citation>
    <scope>NUCLEOTIDE SEQUENCE [LARGE SCALE GENOMIC DNA]</scope>
    <source>
        <tissue evidence="4">Pupae without intestine</tissue>
    </source>
</reference>
<dbReference type="Proteomes" id="UP000242457">
    <property type="component" value="Unassembled WGS sequence"/>
</dbReference>
<gene>
    <name evidence="4" type="ORF">APICC_08762</name>
</gene>
<dbReference type="SUPFAM" id="SSF50800">
    <property type="entry name" value="PK beta-barrel domain-like"/>
    <property type="match status" value="1"/>
</dbReference>
<accession>A0A2A3E3L1</accession>
<dbReference type="GO" id="GO:0030170">
    <property type="term" value="F:pyridoxal phosphate binding"/>
    <property type="evidence" value="ECO:0007669"/>
    <property type="project" value="InterPro"/>
</dbReference>
<name>A0A2A3E3L1_APICC</name>
<dbReference type="EMBL" id="KZ288412">
    <property type="protein sequence ID" value="PBC26074.1"/>
    <property type="molecule type" value="Genomic_DNA"/>
</dbReference>
<dbReference type="PANTHER" id="PTHR14237:SF19">
    <property type="entry name" value="MITOCHONDRIAL AMIDOXIME REDUCING COMPONENT 1"/>
    <property type="match status" value="1"/>
</dbReference>
<keyword evidence="2" id="KW-1133">Transmembrane helix</keyword>
<dbReference type="GO" id="GO:0030151">
    <property type="term" value="F:molybdenum ion binding"/>
    <property type="evidence" value="ECO:0007669"/>
    <property type="project" value="InterPro"/>
</dbReference>
<sequence>MVRQFFSDIFEKYNNRSEFSDGDWRSAVAVTCSFIIILVAVVWTARKTSYKRKESRTNETEESEESENVEKNVNCENDNVNHDNVNDDEKDCNDDTIPELSNPNWVKVGQIQELYMYPLKSGRGKTLRECDFTQYGISLEDKGRFTLRDRMFLVYNEETGRFQTGRQYPTLILISLSAVDETKVKLEAVGMPSVIFEVPNSSENASEAVQCTMWWGEPVKCIDCGTEPAEWLSRFLTGTTSGLRLGCTMMDKRNLFVEPWKKFTQVYQKLRNKDTGLFSDLTSYMLMTTRSVEKLNEKLERPVPTLQFRPNILVSTQQPFEEDNWEWIKIGERVVIRNVKPCSRCKFVGVNPENGVMDKEEPLKTLKSFREQTDPERISLEGKAPVMGIYCGLYIPGKVKIGDEVFIHSSSDSTRPMVELNHREITS</sequence>
<dbReference type="PANTHER" id="PTHR14237">
    <property type="entry name" value="MOLYBDOPTERIN COFACTOR SULFURASE MOSC"/>
    <property type="match status" value="1"/>
</dbReference>
<dbReference type="PROSITE" id="PS51340">
    <property type="entry name" value="MOSC"/>
    <property type="match status" value="1"/>
</dbReference>
<dbReference type="GO" id="GO:0003824">
    <property type="term" value="F:catalytic activity"/>
    <property type="evidence" value="ECO:0007669"/>
    <property type="project" value="InterPro"/>
</dbReference>